<dbReference type="RefSeq" id="WP_000801886.1">
    <property type="nucleotide sequence ID" value="NZ_JEWR01000004.1"/>
</dbReference>
<evidence type="ECO:0000313" key="1">
    <source>
        <dbReference type="EMBL" id="EXB65214.1"/>
    </source>
</evidence>
<evidence type="ECO:0000313" key="2">
    <source>
        <dbReference type="Proteomes" id="UP000020865"/>
    </source>
</evidence>
<proteinExistence type="predicted"/>
<reference evidence="1 2" key="1">
    <citation type="submission" date="2014-02" db="EMBL/GenBank/DDBJ databases">
        <title>Comparative genomics and transcriptomics to identify genetic mechanisms underlying the emergence of carbapenem resistant Acinetobacter baumannii (CRAb).</title>
        <authorList>
            <person name="Harris A.D."/>
            <person name="Johnson K.J."/>
            <person name="George J."/>
            <person name="Shefchek K."/>
            <person name="Daugherty S.C."/>
            <person name="Parankush S."/>
            <person name="Sadzewicz L."/>
            <person name="Tallon L."/>
            <person name="Sengamalay N."/>
            <person name="Hazen T.H."/>
            <person name="Rasko D.A."/>
        </authorList>
    </citation>
    <scope>NUCLEOTIDE SEQUENCE [LARGE SCALE GENOMIC DNA]</scope>
    <source>
        <strain evidence="1 2">1462234</strain>
    </source>
</reference>
<protein>
    <submittedName>
        <fullName evidence="1">Uncharacterized protein</fullName>
    </submittedName>
</protein>
<dbReference type="AlphaFoldDB" id="A0A9P2XM02"/>
<sequence length="201" mass="22984">MKPEQFIREKGLDKCGDEFEQHFLSLPFSNSEAAQKCLDACDFDVKQNAFIPNAKWFNNNDVDEGVIYCCMLNTAYMSFLKQQAKVEGLKATIKGNHGRIAELERLNRVKAQAILDLHQEIKELKASHHGEVIGHEVHLKKIKQERDELQTLYTQQGINMFKLQKRVDAVIIEIENMYLSGAIGFDTVKKLEQALKGEDSE</sequence>
<accession>A0A9P2XM02</accession>
<dbReference type="Proteomes" id="UP000020865">
    <property type="component" value="Unassembled WGS sequence"/>
</dbReference>
<organism evidence="1 2">
    <name type="scientific">Acinetobacter baumannii 1462234</name>
    <dbReference type="NCBI Taxonomy" id="1310646"/>
    <lineage>
        <taxon>Bacteria</taxon>
        <taxon>Pseudomonadati</taxon>
        <taxon>Pseudomonadota</taxon>
        <taxon>Gammaproteobacteria</taxon>
        <taxon>Moraxellales</taxon>
        <taxon>Moraxellaceae</taxon>
        <taxon>Acinetobacter</taxon>
        <taxon>Acinetobacter calcoaceticus/baumannii complex</taxon>
    </lineage>
</organism>
<comment type="caution">
    <text evidence="1">The sequence shown here is derived from an EMBL/GenBank/DDBJ whole genome shotgun (WGS) entry which is preliminary data.</text>
</comment>
<name>A0A9P2XM02_ACIBA</name>
<dbReference type="EMBL" id="JEWR01000004">
    <property type="protein sequence ID" value="EXB65214.1"/>
    <property type="molecule type" value="Genomic_DNA"/>
</dbReference>
<gene>
    <name evidence="1" type="ORF">J545_0525</name>
</gene>